<reference evidence="1 2" key="1">
    <citation type="submission" date="2017-08" db="EMBL/GenBank/DDBJ databases">
        <title>Whole Genome Sequence of Sphingobium hydrophobicum C1: Insights into Adaption to the Electronic-waste Contaminated Sediment.</title>
        <authorList>
            <person name="Song D."/>
            <person name="Chen X."/>
            <person name="Xu M."/>
        </authorList>
    </citation>
    <scope>NUCLEOTIDE SEQUENCE [LARGE SCALE GENOMIC DNA]</scope>
    <source>
        <strain evidence="1 2">C1</strain>
    </source>
</reference>
<name>A0A249MVN9_SPHXE</name>
<evidence type="ECO:0000313" key="2">
    <source>
        <dbReference type="Proteomes" id="UP000217141"/>
    </source>
</evidence>
<proteinExistence type="predicted"/>
<dbReference type="SUPFAM" id="SSF103084">
    <property type="entry name" value="Holliday junction resolvase RusA"/>
    <property type="match status" value="1"/>
</dbReference>
<dbReference type="GO" id="GO:0006310">
    <property type="term" value="P:DNA recombination"/>
    <property type="evidence" value="ECO:0007669"/>
    <property type="project" value="InterPro"/>
</dbReference>
<dbReference type="Gene3D" id="3.30.1330.70">
    <property type="entry name" value="Holliday junction resolvase RusA"/>
    <property type="match status" value="1"/>
</dbReference>
<dbReference type="AlphaFoldDB" id="A0A249MVN9"/>
<organism evidence="1 2">
    <name type="scientific">Sphingobium xenophagum</name>
    <dbReference type="NCBI Taxonomy" id="121428"/>
    <lineage>
        <taxon>Bacteria</taxon>
        <taxon>Pseudomonadati</taxon>
        <taxon>Pseudomonadota</taxon>
        <taxon>Alphaproteobacteria</taxon>
        <taxon>Sphingomonadales</taxon>
        <taxon>Sphingomonadaceae</taxon>
        <taxon>Sphingobium</taxon>
    </lineage>
</organism>
<evidence type="ECO:0000313" key="1">
    <source>
        <dbReference type="EMBL" id="ASY45352.1"/>
    </source>
</evidence>
<sequence>MIELPFPASILAGHAKGNGNWAKIKATKEHREWAWKATLAAAPSVPDEGDIRIHVRLIPANKRGDRVNFPNRLKPYFDGVADALGVNDSRFLPSYEFCAPEKLGRVIIEVEPI</sequence>
<dbReference type="RefSeq" id="WP_095687134.1">
    <property type="nucleotide sequence ID" value="NZ_CP022745.1"/>
</dbReference>
<accession>A0A249MVN9</accession>
<dbReference type="GO" id="GO:0000287">
    <property type="term" value="F:magnesium ion binding"/>
    <property type="evidence" value="ECO:0007669"/>
    <property type="project" value="InterPro"/>
</dbReference>
<dbReference type="Proteomes" id="UP000217141">
    <property type="component" value="Chromosome I"/>
</dbReference>
<dbReference type="InterPro" id="IPR036614">
    <property type="entry name" value="RusA-like_sf"/>
</dbReference>
<dbReference type="EMBL" id="CP022745">
    <property type="protein sequence ID" value="ASY45352.1"/>
    <property type="molecule type" value="Genomic_DNA"/>
</dbReference>
<gene>
    <name evidence="1" type="ORF">CJD35_13610</name>
</gene>
<protein>
    <submittedName>
        <fullName evidence="1">Uncharacterized protein</fullName>
    </submittedName>
</protein>
<dbReference type="GO" id="GO:0006281">
    <property type="term" value="P:DNA repair"/>
    <property type="evidence" value="ECO:0007669"/>
    <property type="project" value="InterPro"/>
</dbReference>
<dbReference type="KEGG" id="shyd:CJD35_13610"/>